<keyword evidence="2" id="KW-1185">Reference proteome</keyword>
<protein>
    <submittedName>
        <fullName evidence="1">Uncharacterized protein</fullName>
    </submittedName>
</protein>
<dbReference type="Proteomes" id="UP000499080">
    <property type="component" value="Unassembled WGS sequence"/>
</dbReference>
<dbReference type="InterPro" id="IPR008042">
    <property type="entry name" value="Retrotrans_Pao"/>
</dbReference>
<gene>
    <name evidence="1" type="ORF">AVEN_157774_1</name>
</gene>
<sequence>MQDPIEFRKQRREVIDRPLKFMPCDTLYSWRCFGSGYACCAFLRCEEEEEVKVSLVLAKFRVAPVKRPTIPRLQLLGAAIGAPMLELS</sequence>
<dbReference type="Pfam" id="PF05380">
    <property type="entry name" value="Peptidase_A17"/>
    <property type="match status" value="1"/>
</dbReference>
<reference evidence="1 2" key="1">
    <citation type="journal article" date="2019" name="Sci. Rep.">
        <title>Orb-weaving spider Araneus ventricosus genome elucidates the spidroin gene catalogue.</title>
        <authorList>
            <person name="Kono N."/>
            <person name="Nakamura H."/>
            <person name="Ohtoshi R."/>
            <person name="Moran D.A.P."/>
            <person name="Shinohara A."/>
            <person name="Yoshida Y."/>
            <person name="Fujiwara M."/>
            <person name="Mori M."/>
            <person name="Tomita M."/>
            <person name="Arakawa K."/>
        </authorList>
    </citation>
    <scope>NUCLEOTIDE SEQUENCE [LARGE SCALE GENOMIC DNA]</scope>
</reference>
<dbReference type="EMBL" id="BGPR01000775">
    <property type="protein sequence ID" value="GBM35105.1"/>
    <property type="molecule type" value="Genomic_DNA"/>
</dbReference>
<evidence type="ECO:0000313" key="2">
    <source>
        <dbReference type="Proteomes" id="UP000499080"/>
    </source>
</evidence>
<evidence type="ECO:0000313" key="1">
    <source>
        <dbReference type="EMBL" id="GBM35105.1"/>
    </source>
</evidence>
<dbReference type="AlphaFoldDB" id="A0A4Y2F4R3"/>
<dbReference type="OrthoDB" id="6464036at2759"/>
<organism evidence="1 2">
    <name type="scientific">Araneus ventricosus</name>
    <name type="common">Orbweaver spider</name>
    <name type="synonym">Epeira ventricosa</name>
    <dbReference type="NCBI Taxonomy" id="182803"/>
    <lineage>
        <taxon>Eukaryota</taxon>
        <taxon>Metazoa</taxon>
        <taxon>Ecdysozoa</taxon>
        <taxon>Arthropoda</taxon>
        <taxon>Chelicerata</taxon>
        <taxon>Arachnida</taxon>
        <taxon>Araneae</taxon>
        <taxon>Araneomorphae</taxon>
        <taxon>Entelegynae</taxon>
        <taxon>Araneoidea</taxon>
        <taxon>Araneidae</taxon>
        <taxon>Araneus</taxon>
    </lineage>
</organism>
<proteinExistence type="predicted"/>
<accession>A0A4Y2F4R3</accession>
<comment type="caution">
    <text evidence="1">The sequence shown here is derived from an EMBL/GenBank/DDBJ whole genome shotgun (WGS) entry which is preliminary data.</text>
</comment>
<name>A0A4Y2F4R3_ARAVE</name>